<evidence type="ECO:0000259" key="1">
    <source>
        <dbReference type="Pfam" id="PF12500"/>
    </source>
</evidence>
<sequence length="363" mass="41306">MSQIIPLAAGILEIEVHRAELPLDHILTFASRINPRRGYLFISKVLGKHLPCRPSVMRDIYHRLGRFLIAAKEPMIIIGIAETAIGLGAGVAHSLVQNAQYNDIIFQQTTRHQLSAEVWIRFEETHSHAPRHTLYRPLSRFQEQFYYAKTLVLVDDEISTGNTLIALGKQLIKVLPHISQVIIVSIVNWLSDSQKTLFEVQLNKPVAFINLLEGSFAFTHNLKLNPKPLDQPQIQPIVQTQQYTGRRGINFKEIHSIKGPYPKTNQISIISTGEFQFQPFLWAEELENQGFDVLFQGTTRSPIKIDHAIYSKLSFKDEYGEGIDHYLYNLPSDREIIIAYESLGLACNHNLPELTAGTVWEFS</sequence>
<organism evidence="3 4">
    <name type="scientific">Candidatus Nitrosacidococcus tergens</name>
    <dbReference type="NCBI Taxonomy" id="553981"/>
    <lineage>
        <taxon>Bacteria</taxon>
        <taxon>Pseudomonadati</taxon>
        <taxon>Pseudomonadota</taxon>
        <taxon>Gammaproteobacteria</taxon>
        <taxon>Chromatiales</taxon>
        <taxon>Chromatiaceae</taxon>
        <taxon>Candidatus Nitrosacidococcus</taxon>
    </lineage>
</organism>
<evidence type="ECO:0000313" key="3">
    <source>
        <dbReference type="EMBL" id="CAB1275553.1"/>
    </source>
</evidence>
<reference evidence="3 4" key="1">
    <citation type="submission" date="2020-03" db="EMBL/GenBank/DDBJ databases">
        <authorList>
            <person name="Picone N."/>
        </authorList>
    </citation>
    <scope>NUCLEOTIDE SEQUENCE [LARGE SCALE GENOMIC DNA]</scope>
    <source>
        <strain evidence="3">NSCAC1</strain>
    </source>
</reference>
<name>A0A7G1Q8X2_9GAMM</name>
<feature type="domain" description="Orotate phosphoribosyltransferase-like" evidence="2">
    <location>
        <begin position="27"/>
        <end position="214"/>
    </location>
</feature>
<proteinExistence type="predicted"/>
<dbReference type="PIRSF" id="PIRSF020967">
    <property type="entry name" value="UCP020967"/>
    <property type="match status" value="1"/>
</dbReference>
<dbReference type="InterPro" id="IPR041688">
    <property type="entry name" value="PRTase_2"/>
</dbReference>
<dbReference type="KEGG" id="ntg:NSCAC_0723"/>
<dbReference type="InterPro" id="IPR000836">
    <property type="entry name" value="PRTase_dom"/>
</dbReference>
<gene>
    <name evidence="3" type="ORF">NSCAC_0723</name>
</gene>
<dbReference type="RefSeq" id="WP_197745043.1">
    <property type="nucleotide sequence ID" value="NZ_LR778175.1"/>
</dbReference>
<accession>A0A7G1Q8X2</accession>
<protein>
    <recommendedName>
        <fullName evidence="5">Phosphoribosyltransferase</fullName>
    </recommendedName>
</protein>
<dbReference type="Pfam" id="PF15609">
    <property type="entry name" value="PRTase_2"/>
    <property type="match status" value="1"/>
</dbReference>
<dbReference type="InterPro" id="IPR022537">
    <property type="entry name" value="TRSP_dom"/>
</dbReference>
<dbReference type="CDD" id="cd06223">
    <property type="entry name" value="PRTases_typeI"/>
    <property type="match status" value="1"/>
</dbReference>
<evidence type="ECO:0008006" key="5">
    <source>
        <dbReference type="Google" id="ProtNLM"/>
    </source>
</evidence>
<dbReference type="SUPFAM" id="SSF53271">
    <property type="entry name" value="PRTase-like"/>
    <property type="match status" value="1"/>
</dbReference>
<evidence type="ECO:0000313" key="4">
    <source>
        <dbReference type="Proteomes" id="UP000516072"/>
    </source>
</evidence>
<dbReference type="AlphaFoldDB" id="A0A7G1Q8X2"/>
<dbReference type="InterPro" id="IPR011214">
    <property type="entry name" value="UCP020967"/>
</dbReference>
<dbReference type="EMBL" id="LR778175">
    <property type="protein sequence ID" value="CAB1275553.1"/>
    <property type="molecule type" value="Genomic_DNA"/>
</dbReference>
<dbReference type="Proteomes" id="UP000516072">
    <property type="component" value="Chromosome"/>
</dbReference>
<keyword evidence="4" id="KW-1185">Reference proteome</keyword>
<dbReference type="Pfam" id="PF12500">
    <property type="entry name" value="TRSP"/>
    <property type="match status" value="1"/>
</dbReference>
<feature type="domain" description="TRSP" evidence="1">
    <location>
        <begin position="263"/>
        <end position="334"/>
    </location>
</feature>
<dbReference type="InterPro" id="IPR029057">
    <property type="entry name" value="PRTase-like"/>
</dbReference>
<dbReference type="Gene3D" id="3.40.50.2020">
    <property type="match status" value="1"/>
</dbReference>
<evidence type="ECO:0000259" key="2">
    <source>
        <dbReference type="Pfam" id="PF15609"/>
    </source>
</evidence>